<evidence type="ECO:0000313" key="2">
    <source>
        <dbReference type="EMBL" id="RUP51204.1"/>
    </source>
</evidence>
<keyword evidence="1" id="KW-0812">Transmembrane</keyword>
<gene>
    <name evidence="2" type="ORF">BC936DRAFT_149412</name>
</gene>
<organism evidence="2 3">
    <name type="scientific">Jimgerdemannia flammicorona</name>
    <dbReference type="NCBI Taxonomy" id="994334"/>
    <lineage>
        <taxon>Eukaryota</taxon>
        <taxon>Fungi</taxon>
        <taxon>Fungi incertae sedis</taxon>
        <taxon>Mucoromycota</taxon>
        <taxon>Mucoromycotina</taxon>
        <taxon>Endogonomycetes</taxon>
        <taxon>Endogonales</taxon>
        <taxon>Endogonaceae</taxon>
        <taxon>Jimgerdemannia</taxon>
    </lineage>
</organism>
<evidence type="ECO:0000313" key="3">
    <source>
        <dbReference type="Proteomes" id="UP000268093"/>
    </source>
</evidence>
<comment type="caution">
    <text evidence="2">The sequence shown here is derived from an EMBL/GenBank/DDBJ whole genome shotgun (WGS) entry which is preliminary data.</text>
</comment>
<proteinExistence type="predicted"/>
<feature type="transmembrane region" description="Helical" evidence="1">
    <location>
        <begin position="63"/>
        <end position="85"/>
    </location>
</feature>
<keyword evidence="3" id="KW-1185">Reference proteome</keyword>
<dbReference type="OrthoDB" id="420187at2759"/>
<protein>
    <submittedName>
        <fullName evidence="2">Uncharacterized protein</fullName>
    </submittedName>
</protein>
<dbReference type="EMBL" id="RBNI01000888">
    <property type="protein sequence ID" value="RUP51204.1"/>
    <property type="molecule type" value="Genomic_DNA"/>
</dbReference>
<keyword evidence="1" id="KW-0472">Membrane</keyword>
<keyword evidence="1" id="KW-1133">Transmembrane helix</keyword>
<reference evidence="2 3" key="1">
    <citation type="journal article" date="2018" name="New Phytol.">
        <title>Phylogenomics of Endogonaceae and evolution of mycorrhizas within Mucoromycota.</title>
        <authorList>
            <person name="Chang Y."/>
            <person name="Desiro A."/>
            <person name="Na H."/>
            <person name="Sandor L."/>
            <person name="Lipzen A."/>
            <person name="Clum A."/>
            <person name="Barry K."/>
            <person name="Grigoriev I.V."/>
            <person name="Martin F.M."/>
            <person name="Stajich J.E."/>
            <person name="Smith M.E."/>
            <person name="Bonito G."/>
            <person name="Spatafora J.W."/>
        </authorList>
    </citation>
    <scope>NUCLEOTIDE SEQUENCE [LARGE SCALE GENOMIC DNA]</scope>
    <source>
        <strain evidence="2 3">GMNB39</strain>
    </source>
</reference>
<evidence type="ECO:0000256" key="1">
    <source>
        <dbReference type="SAM" id="Phobius"/>
    </source>
</evidence>
<accession>A0A433DJY5</accession>
<name>A0A433DJY5_9FUNG</name>
<sequence length="116" mass="13654">MIFQLECQGFITLRVPSFATVLKARFPILRRLLGRFTGWHPRRALHLQIVVKFRGVFVASFSFFYRFLIVFVFLVFILFIIRLTFLLGRFDVFLILVQPAQASFTSTFRRSNDATL</sequence>
<dbReference type="AlphaFoldDB" id="A0A433DJY5"/>
<dbReference type="Proteomes" id="UP000268093">
    <property type="component" value="Unassembled WGS sequence"/>
</dbReference>